<protein>
    <recommendedName>
        <fullName evidence="4">NEAT domain-containing protein</fullName>
    </recommendedName>
</protein>
<dbReference type="EMBL" id="ABIK02000015">
    <property type="protein sequence ID" value="EDS73891.1"/>
    <property type="molecule type" value="Genomic_DNA"/>
</dbReference>
<organism evidence="2 3">
    <name type="scientific">Thomasclavelia spiroformis DSM 1552</name>
    <dbReference type="NCBI Taxonomy" id="428126"/>
    <lineage>
        <taxon>Bacteria</taxon>
        <taxon>Bacillati</taxon>
        <taxon>Bacillota</taxon>
        <taxon>Erysipelotrichia</taxon>
        <taxon>Erysipelotrichales</taxon>
        <taxon>Coprobacillaceae</taxon>
        <taxon>Thomasclavelia</taxon>
    </lineage>
</organism>
<reference evidence="2" key="1">
    <citation type="submission" date="2008-02" db="EMBL/GenBank/DDBJ databases">
        <authorList>
            <person name="Fulton L."/>
            <person name="Clifton S."/>
            <person name="Fulton B."/>
            <person name="Xu J."/>
            <person name="Minx P."/>
            <person name="Pepin K.H."/>
            <person name="Johnson M."/>
            <person name="Thiruvilangam P."/>
            <person name="Bhonagiri V."/>
            <person name="Nash W.E."/>
            <person name="Mardis E.R."/>
            <person name="Wilson R.K."/>
        </authorList>
    </citation>
    <scope>NUCLEOTIDE SEQUENCE [LARGE SCALE GENOMIC DNA]</scope>
    <source>
        <strain evidence="2">DSM 1552</strain>
    </source>
</reference>
<feature type="signal peptide" evidence="1">
    <location>
        <begin position="1"/>
        <end position="24"/>
    </location>
</feature>
<dbReference type="AlphaFoldDB" id="B1C5E7"/>
<sequence>MIKKIMACILSLAMICCTCISAKALEPDEPSVPIDSSKFVIMSEGDSNYVGVSVSYIEHNFSATRLDDGRVNLKINETFHSVRGYYEHLATDSTGKYFLPNRNTPFYTYELSPHSYETNLRADTVSDDGYIYLKFALAPVGGDTQLCTTYYKIPVK</sequence>
<dbReference type="RefSeq" id="WP_004610772.1">
    <property type="nucleotide sequence ID" value="NZ_CP102275.1"/>
</dbReference>
<comment type="caution">
    <text evidence="2">The sequence shown here is derived from an EMBL/GenBank/DDBJ whole genome shotgun (WGS) entry which is preliminary data.</text>
</comment>
<proteinExistence type="predicted"/>
<evidence type="ECO:0000256" key="1">
    <source>
        <dbReference type="SAM" id="SignalP"/>
    </source>
</evidence>
<dbReference type="OrthoDB" id="9916411at2"/>
<evidence type="ECO:0000313" key="2">
    <source>
        <dbReference type="EMBL" id="EDS73891.1"/>
    </source>
</evidence>
<reference evidence="2" key="2">
    <citation type="submission" date="2014-06" db="EMBL/GenBank/DDBJ databases">
        <title>Draft genome sequence of Clostridium spiroforme (DSM 1552).</title>
        <authorList>
            <person name="Sudarsanam P."/>
            <person name="Ley R."/>
            <person name="Guruge J."/>
            <person name="Turnbaugh P.J."/>
            <person name="Mahowald M."/>
            <person name="Liep D."/>
            <person name="Gordon J."/>
        </authorList>
    </citation>
    <scope>NUCLEOTIDE SEQUENCE</scope>
    <source>
        <strain evidence="2">DSM 1552</strain>
    </source>
</reference>
<evidence type="ECO:0000313" key="3">
    <source>
        <dbReference type="Proteomes" id="UP000004910"/>
    </source>
</evidence>
<evidence type="ECO:0008006" key="4">
    <source>
        <dbReference type="Google" id="ProtNLM"/>
    </source>
</evidence>
<keyword evidence="1" id="KW-0732">Signal</keyword>
<feature type="chain" id="PRO_5039623280" description="NEAT domain-containing protein" evidence="1">
    <location>
        <begin position="25"/>
        <end position="156"/>
    </location>
</feature>
<dbReference type="HOGENOM" id="CLU_1683541_0_0_9"/>
<keyword evidence="3" id="KW-1185">Reference proteome</keyword>
<accession>B1C5E7</accession>
<name>B1C5E7_9FIRM</name>
<gene>
    <name evidence="2" type="ORF">CLOSPI_02316</name>
</gene>
<dbReference type="Proteomes" id="UP000004910">
    <property type="component" value="Unassembled WGS sequence"/>
</dbReference>
<dbReference type="GeneID" id="94016323"/>